<dbReference type="EMBL" id="LXQA010615371">
    <property type="protein sequence ID" value="MCI62236.1"/>
    <property type="molecule type" value="Genomic_DNA"/>
</dbReference>
<evidence type="ECO:0000313" key="2">
    <source>
        <dbReference type="Proteomes" id="UP000265520"/>
    </source>
</evidence>
<accession>A0A392TQ34</accession>
<feature type="non-terminal residue" evidence="1">
    <location>
        <position position="44"/>
    </location>
</feature>
<dbReference type="Proteomes" id="UP000265520">
    <property type="component" value="Unassembled WGS sequence"/>
</dbReference>
<protein>
    <submittedName>
        <fullName evidence="1">Anthocyanidin 53-O-glucosyltransferase-like</fullName>
    </submittedName>
</protein>
<dbReference type="GO" id="GO:0016740">
    <property type="term" value="F:transferase activity"/>
    <property type="evidence" value="ECO:0007669"/>
    <property type="project" value="UniProtKB-KW"/>
</dbReference>
<keyword evidence="1" id="KW-0808">Transferase</keyword>
<dbReference type="AlphaFoldDB" id="A0A392TQ34"/>
<reference evidence="1 2" key="1">
    <citation type="journal article" date="2018" name="Front. Plant Sci.">
        <title>Red Clover (Trifolium pratense) and Zigzag Clover (T. medium) - A Picture of Genomic Similarities and Differences.</title>
        <authorList>
            <person name="Dluhosova J."/>
            <person name="Istvanek J."/>
            <person name="Nedelnik J."/>
            <person name="Repkova J."/>
        </authorList>
    </citation>
    <scope>NUCLEOTIDE SEQUENCE [LARGE SCALE GENOMIC DNA]</scope>
    <source>
        <strain evidence="2">cv. 10/8</strain>
        <tissue evidence="1">Leaf</tissue>
    </source>
</reference>
<comment type="caution">
    <text evidence="1">The sequence shown here is derived from an EMBL/GenBank/DDBJ whole genome shotgun (WGS) entry which is preliminary data.</text>
</comment>
<name>A0A392TQ34_9FABA</name>
<sequence length="44" mass="5060">MQSQEEIQKLTTTFSCETFPSITFHYIPPISFPVTLPPHILPLE</sequence>
<organism evidence="1 2">
    <name type="scientific">Trifolium medium</name>
    <dbReference type="NCBI Taxonomy" id="97028"/>
    <lineage>
        <taxon>Eukaryota</taxon>
        <taxon>Viridiplantae</taxon>
        <taxon>Streptophyta</taxon>
        <taxon>Embryophyta</taxon>
        <taxon>Tracheophyta</taxon>
        <taxon>Spermatophyta</taxon>
        <taxon>Magnoliopsida</taxon>
        <taxon>eudicotyledons</taxon>
        <taxon>Gunneridae</taxon>
        <taxon>Pentapetalae</taxon>
        <taxon>rosids</taxon>
        <taxon>fabids</taxon>
        <taxon>Fabales</taxon>
        <taxon>Fabaceae</taxon>
        <taxon>Papilionoideae</taxon>
        <taxon>50 kb inversion clade</taxon>
        <taxon>NPAAA clade</taxon>
        <taxon>Hologalegina</taxon>
        <taxon>IRL clade</taxon>
        <taxon>Trifolieae</taxon>
        <taxon>Trifolium</taxon>
    </lineage>
</organism>
<keyword evidence="2" id="KW-1185">Reference proteome</keyword>
<proteinExistence type="predicted"/>
<evidence type="ECO:0000313" key="1">
    <source>
        <dbReference type="EMBL" id="MCI62236.1"/>
    </source>
</evidence>